<organism evidence="1 2">
    <name type="scientific">Aspergillus tanneri</name>
    <dbReference type="NCBI Taxonomy" id="1220188"/>
    <lineage>
        <taxon>Eukaryota</taxon>
        <taxon>Fungi</taxon>
        <taxon>Dikarya</taxon>
        <taxon>Ascomycota</taxon>
        <taxon>Pezizomycotina</taxon>
        <taxon>Eurotiomycetes</taxon>
        <taxon>Eurotiomycetidae</taxon>
        <taxon>Eurotiales</taxon>
        <taxon>Aspergillaceae</taxon>
        <taxon>Aspergillus</taxon>
        <taxon>Aspergillus subgen. Circumdati</taxon>
    </lineage>
</organism>
<sequence>MQNDGGKFIRPLKSKSQLKRRSEIFDNPIRAPDPTVWVVFAWTAITVIGEYSEKP</sequence>
<keyword evidence="2" id="KW-1185">Reference proteome</keyword>
<dbReference type="VEuPathDB" id="FungiDB:EYZ11_005361"/>
<gene>
    <name evidence="1" type="ORF">EYZ11_005361</name>
</gene>
<proteinExistence type="predicted"/>
<reference evidence="1 2" key="1">
    <citation type="submission" date="2019-03" db="EMBL/GenBank/DDBJ databases">
        <title>The genome sequence of a newly discovered highly antifungal drug resistant Aspergillus species, Aspergillus tanneri NIH 1004.</title>
        <authorList>
            <person name="Mounaud S."/>
            <person name="Singh I."/>
            <person name="Joardar V."/>
            <person name="Pakala S."/>
            <person name="Pakala S."/>
            <person name="Venepally P."/>
            <person name="Hoover J."/>
            <person name="Nierman W."/>
            <person name="Chung J."/>
            <person name="Losada L."/>
        </authorList>
    </citation>
    <scope>NUCLEOTIDE SEQUENCE [LARGE SCALE GENOMIC DNA]</scope>
    <source>
        <strain evidence="1 2">NIH1004</strain>
    </source>
</reference>
<dbReference type="Proteomes" id="UP000308092">
    <property type="component" value="Unassembled WGS sequence"/>
</dbReference>
<dbReference type="AlphaFoldDB" id="A0A4S3JKK5"/>
<comment type="caution">
    <text evidence="1">The sequence shown here is derived from an EMBL/GenBank/DDBJ whole genome shotgun (WGS) entry which is preliminary data.</text>
</comment>
<dbReference type="EMBL" id="SOSA01000170">
    <property type="protein sequence ID" value="THC95158.1"/>
    <property type="molecule type" value="Genomic_DNA"/>
</dbReference>
<evidence type="ECO:0000313" key="2">
    <source>
        <dbReference type="Proteomes" id="UP000308092"/>
    </source>
</evidence>
<evidence type="ECO:0000313" key="1">
    <source>
        <dbReference type="EMBL" id="THC95158.1"/>
    </source>
</evidence>
<protein>
    <submittedName>
        <fullName evidence="1">Uncharacterized protein</fullName>
    </submittedName>
</protein>
<accession>A0A4S3JKK5</accession>
<name>A0A4S3JKK5_9EURO</name>